<dbReference type="FunCoup" id="A0A140L738">
    <property type="interactions" value="13"/>
</dbReference>
<reference evidence="1 2" key="1">
    <citation type="submission" date="2015-12" db="EMBL/GenBank/DDBJ databases">
        <title>Draft genome sequnece of Fervidicola ferrireducens strain Y170.</title>
        <authorList>
            <person name="Patel B.K."/>
        </authorList>
    </citation>
    <scope>NUCLEOTIDE SEQUENCE [LARGE SCALE GENOMIC DNA]</scope>
    <source>
        <strain evidence="1 2">Y170</strain>
    </source>
</reference>
<dbReference type="AlphaFoldDB" id="A0A140L738"/>
<dbReference type="Proteomes" id="UP000070427">
    <property type="component" value="Unassembled WGS sequence"/>
</dbReference>
<comment type="caution">
    <text evidence="1">The sequence shown here is derived from an EMBL/GenBank/DDBJ whole genome shotgun (WGS) entry which is preliminary data.</text>
</comment>
<accession>A0A140L738</accession>
<dbReference type="InterPro" id="IPR024042">
    <property type="entry name" value="TM1646-like_dom_sf"/>
</dbReference>
<dbReference type="SUPFAM" id="SSF158397">
    <property type="entry name" value="TM1646-like"/>
    <property type="match status" value="1"/>
</dbReference>
<dbReference type="STRING" id="520764.AN618_16030"/>
<protein>
    <recommendedName>
        <fullName evidence="3">DUF327 domain-containing protein</fullName>
    </recommendedName>
</protein>
<keyword evidence="2" id="KW-1185">Reference proteome</keyword>
<dbReference type="Pfam" id="PF03885">
    <property type="entry name" value="DUF327"/>
    <property type="match status" value="1"/>
</dbReference>
<dbReference type="InterPro" id="IPR005585">
    <property type="entry name" value="DUF327"/>
</dbReference>
<evidence type="ECO:0000313" key="1">
    <source>
        <dbReference type="EMBL" id="KXG76363.1"/>
    </source>
</evidence>
<evidence type="ECO:0008006" key="3">
    <source>
        <dbReference type="Google" id="ProtNLM"/>
    </source>
</evidence>
<proteinExistence type="predicted"/>
<organism evidence="1 2">
    <name type="scientific">Fervidicola ferrireducens</name>
    <dbReference type="NCBI Taxonomy" id="520764"/>
    <lineage>
        <taxon>Bacteria</taxon>
        <taxon>Bacillati</taxon>
        <taxon>Bacillota</taxon>
        <taxon>Clostridia</taxon>
        <taxon>Thermosediminibacterales</taxon>
        <taxon>Thermosediminibacteraceae</taxon>
        <taxon>Fervidicola</taxon>
    </lineage>
</organism>
<dbReference type="RefSeq" id="WP_066353732.1">
    <property type="nucleotide sequence ID" value="NZ_LOED01000020.1"/>
</dbReference>
<dbReference type="InParanoid" id="A0A140L738"/>
<sequence>MNTVKVRGLSSKGDLSGISFHPPKPSSVVGGFRDFLKNAQEVYSKEQLSLMLSSIEEQGKRLVKTMSLADLKKYKEMVGRLVKYCLELGLELKEERLFSGQGRQKVLTTVRIVDEKLIELTELLLSKNADAFRVLALVDEIRGLLLDLYA</sequence>
<dbReference type="OrthoDB" id="1680946at2"/>
<dbReference type="EMBL" id="LOED01000020">
    <property type="protein sequence ID" value="KXG76363.1"/>
    <property type="molecule type" value="Genomic_DNA"/>
</dbReference>
<gene>
    <name evidence="1" type="ORF">AN618_16030</name>
</gene>
<evidence type="ECO:0000313" key="2">
    <source>
        <dbReference type="Proteomes" id="UP000070427"/>
    </source>
</evidence>
<dbReference type="Gene3D" id="1.20.120.490">
    <property type="entry name" value="Hypothetical protein TM1646-like domain"/>
    <property type="match status" value="1"/>
</dbReference>
<name>A0A140L738_9FIRM</name>